<dbReference type="EMBL" id="QPJM01000005">
    <property type="protein sequence ID" value="RCW83555.1"/>
    <property type="molecule type" value="Genomic_DNA"/>
</dbReference>
<dbReference type="AlphaFoldDB" id="A0A368YTM9"/>
<sequence>MQYRAQRIEPIFGSVLLRRVFYSIAALALLSLCLIIAGDYLGHTISLGGHTEDTTPREIVIGNSVLELPANTIRFDRQRRDGDAERVDLYLHWPDMMGYQPSFLSDFNGAGPEKRLLFLNFEPRATSQDMSGRYGPIYSTLTEGPGSKGPAGLTIQKFRADSDFLNEELLLSAEQAGQMPFVARCLDEETSKSNLASCQRDIFLGEDLQLTYRFPREILGDWQKLDQQIRTFAEAHLKGQK</sequence>
<gene>
    <name evidence="2" type="ORF">C7476_10548</name>
</gene>
<evidence type="ECO:0000313" key="2">
    <source>
        <dbReference type="EMBL" id="RCW83555.1"/>
    </source>
</evidence>
<proteinExistence type="predicted"/>
<comment type="caution">
    <text evidence="2">The sequence shown here is derived from an EMBL/GenBank/DDBJ whole genome shotgun (WGS) entry which is preliminary data.</text>
</comment>
<evidence type="ECO:0000256" key="1">
    <source>
        <dbReference type="SAM" id="Phobius"/>
    </source>
</evidence>
<organism evidence="2 3">
    <name type="scientific">Phyllobacterium bourgognense</name>
    <dbReference type="NCBI Taxonomy" id="314236"/>
    <lineage>
        <taxon>Bacteria</taxon>
        <taxon>Pseudomonadati</taxon>
        <taxon>Pseudomonadota</taxon>
        <taxon>Alphaproteobacteria</taxon>
        <taxon>Hyphomicrobiales</taxon>
        <taxon>Phyllobacteriaceae</taxon>
        <taxon>Phyllobacterium</taxon>
    </lineage>
</organism>
<keyword evidence="1" id="KW-0472">Membrane</keyword>
<feature type="transmembrane region" description="Helical" evidence="1">
    <location>
        <begin position="20"/>
        <end position="41"/>
    </location>
</feature>
<dbReference type="RefSeq" id="WP_114429959.1">
    <property type="nucleotide sequence ID" value="NZ_QPJM01000005.1"/>
</dbReference>
<dbReference type="Proteomes" id="UP000253324">
    <property type="component" value="Unassembled WGS sequence"/>
</dbReference>
<evidence type="ECO:0000313" key="3">
    <source>
        <dbReference type="Proteomes" id="UP000253324"/>
    </source>
</evidence>
<keyword evidence="1" id="KW-1133">Transmembrane helix</keyword>
<accession>A0A368YTM9</accession>
<keyword evidence="1" id="KW-0812">Transmembrane</keyword>
<keyword evidence="3" id="KW-1185">Reference proteome</keyword>
<reference evidence="2 3" key="1">
    <citation type="submission" date="2018-07" db="EMBL/GenBank/DDBJ databases">
        <title>Genomic Encyclopedia of Type Strains, Phase III (KMG-III): the genomes of soil and plant-associated and newly described type strains.</title>
        <authorList>
            <person name="Whitman W."/>
        </authorList>
    </citation>
    <scope>NUCLEOTIDE SEQUENCE [LARGE SCALE GENOMIC DNA]</scope>
    <source>
        <strain evidence="2 3">31-25a</strain>
    </source>
</reference>
<dbReference type="OrthoDB" id="7959514at2"/>
<protein>
    <submittedName>
        <fullName evidence="2">Uncharacterized protein</fullName>
    </submittedName>
</protein>
<name>A0A368YTM9_9HYPH</name>